<dbReference type="InterPro" id="IPR035906">
    <property type="entry name" value="MetI-like_sf"/>
</dbReference>
<evidence type="ECO:0000259" key="8">
    <source>
        <dbReference type="PROSITE" id="PS50928"/>
    </source>
</evidence>
<dbReference type="GO" id="GO:0055085">
    <property type="term" value="P:transmembrane transport"/>
    <property type="evidence" value="ECO:0007669"/>
    <property type="project" value="InterPro"/>
</dbReference>
<name>A0A4R3K101_9FIRM</name>
<feature type="domain" description="ABC transmembrane type-1" evidence="8">
    <location>
        <begin position="65"/>
        <end position="249"/>
    </location>
</feature>
<comment type="caution">
    <text evidence="9">The sequence shown here is derived from an EMBL/GenBank/DDBJ whole genome shotgun (WGS) entry which is preliminary data.</text>
</comment>
<evidence type="ECO:0000256" key="4">
    <source>
        <dbReference type="ARBA" id="ARBA00022692"/>
    </source>
</evidence>
<comment type="similarity">
    <text evidence="7">Belongs to the binding-protein-dependent transport system permease family.</text>
</comment>
<dbReference type="OrthoDB" id="34174at2"/>
<evidence type="ECO:0000313" key="10">
    <source>
        <dbReference type="Proteomes" id="UP000295726"/>
    </source>
</evidence>
<feature type="transmembrane region" description="Helical" evidence="7">
    <location>
        <begin position="131"/>
        <end position="150"/>
    </location>
</feature>
<protein>
    <submittedName>
        <fullName evidence="9">NitT/TauT family transport system permease protein/sulfonate transport system permease protein</fullName>
    </submittedName>
</protein>
<accession>A0A4R3K101</accession>
<feature type="transmembrane region" description="Helical" evidence="7">
    <location>
        <begin position="102"/>
        <end position="125"/>
    </location>
</feature>
<dbReference type="PANTHER" id="PTHR30151">
    <property type="entry name" value="ALKANE SULFONATE ABC TRANSPORTER-RELATED, MEMBRANE SUBUNIT"/>
    <property type="match status" value="1"/>
</dbReference>
<evidence type="ECO:0000256" key="1">
    <source>
        <dbReference type="ARBA" id="ARBA00004651"/>
    </source>
</evidence>
<dbReference type="PROSITE" id="PS50928">
    <property type="entry name" value="ABC_TM1"/>
    <property type="match status" value="1"/>
</dbReference>
<keyword evidence="10" id="KW-1185">Reference proteome</keyword>
<evidence type="ECO:0000256" key="6">
    <source>
        <dbReference type="ARBA" id="ARBA00023136"/>
    </source>
</evidence>
<dbReference type="PANTHER" id="PTHR30151:SF20">
    <property type="entry name" value="ABC TRANSPORTER PERMEASE PROTEIN HI_0355-RELATED"/>
    <property type="match status" value="1"/>
</dbReference>
<dbReference type="Proteomes" id="UP000295726">
    <property type="component" value="Unassembled WGS sequence"/>
</dbReference>
<feature type="transmembrane region" description="Helical" evidence="7">
    <location>
        <begin position="227"/>
        <end position="252"/>
    </location>
</feature>
<evidence type="ECO:0000256" key="2">
    <source>
        <dbReference type="ARBA" id="ARBA00022448"/>
    </source>
</evidence>
<reference evidence="9 10" key="1">
    <citation type="submission" date="2019-03" db="EMBL/GenBank/DDBJ databases">
        <title>Genomic Encyclopedia of Type Strains, Phase IV (KMG-IV): sequencing the most valuable type-strain genomes for metagenomic binning, comparative biology and taxonomic classification.</title>
        <authorList>
            <person name="Goeker M."/>
        </authorList>
    </citation>
    <scope>NUCLEOTIDE SEQUENCE [LARGE SCALE GENOMIC DNA]</scope>
    <source>
        <strain evidence="9 10">DSM 29489</strain>
    </source>
</reference>
<dbReference type="EMBL" id="SLZZ01000031">
    <property type="protein sequence ID" value="TCS75055.1"/>
    <property type="molecule type" value="Genomic_DNA"/>
</dbReference>
<dbReference type="InterPro" id="IPR000515">
    <property type="entry name" value="MetI-like"/>
</dbReference>
<keyword evidence="5 7" id="KW-1133">Transmembrane helix</keyword>
<feature type="transmembrane region" description="Helical" evidence="7">
    <location>
        <begin position="171"/>
        <end position="192"/>
    </location>
</feature>
<dbReference type="RefSeq" id="WP_132383465.1">
    <property type="nucleotide sequence ID" value="NZ_DAIRMY010000162.1"/>
</dbReference>
<dbReference type="CDD" id="cd06261">
    <property type="entry name" value="TM_PBP2"/>
    <property type="match status" value="1"/>
</dbReference>
<gene>
    <name evidence="9" type="ORF">EDD59_13112</name>
</gene>
<dbReference type="GO" id="GO:0005886">
    <property type="term" value="C:plasma membrane"/>
    <property type="evidence" value="ECO:0007669"/>
    <property type="project" value="UniProtKB-SubCell"/>
</dbReference>
<feature type="transmembrane region" description="Helical" evidence="7">
    <location>
        <begin position="72"/>
        <end position="90"/>
    </location>
</feature>
<keyword evidence="3" id="KW-1003">Cell membrane</keyword>
<sequence>MAAKSSKRKITFINVLQILTLMALLGGMEYAVGSGAVNKVFMASPSSIVKEAARIITDGTLWPHLILTLQEVAVGYALAAVFGIAVGLIWTMFPKVEAYSNVFFSAVMAIPKTAILPLLILWFGIGFKSKVVLIFLFSVFQILYNTVTGAKECKTEYLKVARVFNATKLQTVFKVMIPAALPSMFNGLRLAAATALTGVVFSEMQSAKAGLGYLLSESQNLLNTPRMFFIIILVTVISVCFVKLIAVIEYLMCHRWRRV</sequence>
<comment type="subcellular location">
    <subcellularLocation>
        <location evidence="1 7">Cell membrane</location>
        <topology evidence="1 7">Multi-pass membrane protein</topology>
    </subcellularLocation>
</comment>
<dbReference type="SUPFAM" id="SSF161098">
    <property type="entry name" value="MetI-like"/>
    <property type="match status" value="1"/>
</dbReference>
<organism evidence="9 10">
    <name type="scientific">Muricomes intestini</name>
    <dbReference type="NCBI Taxonomy" id="1796634"/>
    <lineage>
        <taxon>Bacteria</taxon>
        <taxon>Bacillati</taxon>
        <taxon>Bacillota</taxon>
        <taxon>Clostridia</taxon>
        <taxon>Lachnospirales</taxon>
        <taxon>Lachnospiraceae</taxon>
        <taxon>Muricomes</taxon>
    </lineage>
</organism>
<keyword evidence="4 7" id="KW-0812">Transmembrane</keyword>
<proteinExistence type="inferred from homology"/>
<evidence type="ECO:0000256" key="7">
    <source>
        <dbReference type="RuleBase" id="RU363032"/>
    </source>
</evidence>
<keyword evidence="6 7" id="KW-0472">Membrane</keyword>
<evidence type="ECO:0000313" key="9">
    <source>
        <dbReference type="EMBL" id="TCS75055.1"/>
    </source>
</evidence>
<feature type="transmembrane region" description="Helical" evidence="7">
    <location>
        <begin position="12"/>
        <end position="32"/>
    </location>
</feature>
<evidence type="ECO:0000256" key="5">
    <source>
        <dbReference type="ARBA" id="ARBA00022989"/>
    </source>
</evidence>
<dbReference type="Pfam" id="PF00528">
    <property type="entry name" value="BPD_transp_1"/>
    <property type="match status" value="1"/>
</dbReference>
<dbReference type="AlphaFoldDB" id="A0A4R3K101"/>
<evidence type="ECO:0000256" key="3">
    <source>
        <dbReference type="ARBA" id="ARBA00022475"/>
    </source>
</evidence>
<keyword evidence="2 7" id="KW-0813">Transport</keyword>
<dbReference type="Gene3D" id="1.10.3720.10">
    <property type="entry name" value="MetI-like"/>
    <property type="match status" value="1"/>
</dbReference>